<organism evidence="1 2">
    <name type="scientific">Dermacentor silvarum</name>
    <name type="common">Tick</name>
    <dbReference type="NCBI Taxonomy" id="543639"/>
    <lineage>
        <taxon>Eukaryota</taxon>
        <taxon>Metazoa</taxon>
        <taxon>Ecdysozoa</taxon>
        <taxon>Arthropoda</taxon>
        <taxon>Chelicerata</taxon>
        <taxon>Arachnida</taxon>
        <taxon>Acari</taxon>
        <taxon>Parasitiformes</taxon>
        <taxon>Ixodida</taxon>
        <taxon>Ixodoidea</taxon>
        <taxon>Ixodidae</taxon>
        <taxon>Rhipicephalinae</taxon>
        <taxon>Dermacentor</taxon>
    </lineage>
</organism>
<gene>
    <name evidence="1" type="ORF">HPB49_006631</name>
</gene>
<keyword evidence="2" id="KW-1185">Reference proteome</keyword>
<sequence>MTSWWLILLLSSQAILQHSSVDATFDIGLRWLRGDSSLFSSLINTTVTAGTTETTVPQTTPLDVASTTEDALHESRTAVFRDDVVMATTTTDSTTVTTGQTTAATTPTEIDARTAGTTEAMILVEDATPVSLDDLALQVGKVPDPVLHLVVNEDGSHSFVIVSGRQGPTTVPTATTTATTTTATETATTSATATTTLATTTSATEATTPATTTSAAEDASTSLFTTIAGTTTLAAPNTTSPYLILLHYLRPFIFGRLGAASTASTDATTVVPDEPSTPVFSTGSPWLGGVPDSKPVTTEAADPGLSSPLVPTAAAARTVATADTSTTDTSPVTATSGDAVPATVVFDLSLASYPAEFRATELPYFSQNFSTIGEPSDRTTSFDTISTTPVLGTTETLTPTPASSSDYVSTTVATETTAADTMPATLDSVTSNVPHTDDAATEAPVPTPRFLVSTPISTETTISLTTPVTSNAVTSDVPAAQSGAPPTTEGPTSTSLNTNSPVELHSLASRLITETTSLTPPMIGYLRQVTFAPWPPAAPNKTYGGDGADEPKYRYFYDPAQVMQVL</sequence>
<protein>
    <submittedName>
        <fullName evidence="1">Uncharacterized protein</fullName>
    </submittedName>
</protein>
<proteinExistence type="predicted"/>
<reference evidence="1" key="1">
    <citation type="submission" date="2020-05" db="EMBL/GenBank/DDBJ databases">
        <title>Large-scale comparative analyses of tick genomes elucidate their genetic diversity and vector capacities.</title>
        <authorList>
            <person name="Jia N."/>
            <person name="Wang J."/>
            <person name="Shi W."/>
            <person name="Du L."/>
            <person name="Sun Y."/>
            <person name="Zhan W."/>
            <person name="Jiang J."/>
            <person name="Wang Q."/>
            <person name="Zhang B."/>
            <person name="Ji P."/>
            <person name="Sakyi L.B."/>
            <person name="Cui X."/>
            <person name="Yuan T."/>
            <person name="Jiang B."/>
            <person name="Yang W."/>
            <person name="Lam T.T.-Y."/>
            <person name="Chang Q."/>
            <person name="Ding S."/>
            <person name="Wang X."/>
            <person name="Zhu J."/>
            <person name="Ruan X."/>
            <person name="Zhao L."/>
            <person name="Wei J."/>
            <person name="Que T."/>
            <person name="Du C."/>
            <person name="Cheng J."/>
            <person name="Dai P."/>
            <person name="Han X."/>
            <person name="Huang E."/>
            <person name="Gao Y."/>
            <person name="Liu J."/>
            <person name="Shao H."/>
            <person name="Ye R."/>
            <person name="Li L."/>
            <person name="Wei W."/>
            <person name="Wang X."/>
            <person name="Wang C."/>
            <person name="Yang T."/>
            <person name="Huo Q."/>
            <person name="Li W."/>
            <person name="Guo W."/>
            <person name="Chen H."/>
            <person name="Zhou L."/>
            <person name="Ni X."/>
            <person name="Tian J."/>
            <person name="Zhou Y."/>
            <person name="Sheng Y."/>
            <person name="Liu T."/>
            <person name="Pan Y."/>
            <person name="Xia L."/>
            <person name="Li J."/>
            <person name="Zhao F."/>
            <person name="Cao W."/>
        </authorList>
    </citation>
    <scope>NUCLEOTIDE SEQUENCE</scope>
    <source>
        <strain evidence="1">Dsil-2018</strain>
    </source>
</reference>
<comment type="caution">
    <text evidence="1">The sequence shown here is derived from an EMBL/GenBank/DDBJ whole genome shotgun (WGS) entry which is preliminary data.</text>
</comment>
<dbReference type="EMBL" id="CM023474">
    <property type="protein sequence ID" value="KAH7949243.1"/>
    <property type="molecule type" value="Genomic_DNA"/>
</dbReference>
<dbReference type="Proteomes" id="UP000821865">
    <property type="component" value="Chromosome 5"/>
</dbReference>
<evidence type="ECO:0000313" key="2">
    <source>
        <dbReference type="Proteomes" id="UP000821865"/>
    </source>
</evidence>
<name>A0ACB8CQA1_DERSI</name>
<accession>A0ACB8CQA1</accession>
<evidence type="ECO:0000313" key="1">
    <source>
        <dbReference type="EMBL" id="KAH7949243.1"/>
    </source>
</evidence>